<dbReference type="InterPro" id="IPR056561">
    <property type="entry name" value="NFP_LYK_LysM1"/>
</dbReference>
<dbReference type="InterPro" id="IPR056562">
    <property type="entry name" value="LysM2_CERK1_LYK3_4_5"/>
</dbReference>
<organism evidence="5 6">
    <name type="scientific">Zingiber officinale</name>
    <name type="common">Ginger</name>
    <name type="synonym">Amomum zingiber</name>
    <dbReference type="NCBI Taxonomy" id="94328"/>
    <lineage>
        <taxon>Eukaryota</taxon>
        <taxon>Viridiplantae</taxon>
        <taxon>Streptophyta</taxon>
        <taxon>Embryophyta</taxon>
        <taxon>Tracheophyta</taxon>
        <taxon>Spermatophyta</taxon>
        <taxon>Magnoliopsida</taxon>
        <taxon>Liliopsida</taxon>
        <taxon>Zingiberales</taxon>
        <taxon>Zingiberaceae</taxon>
        <taxon>Zingiber</taxon>
    </lineage>
</organism>
<dbReference type="InterPro" id="IPR056563">
    <property type="entry name" value="LysM3_LYK4_5"/>
</dbReference>
<dbReference type="Pfam" id="PF23446">
    <property type="entry name" value="LysM1_NFP_LYK"/>
    <property type="match status" value="1"/>
</dbReference>
<feature type="domain" description="LYK4/5 third LysM" evidence="4">
    <location>
        <begin position="178"/>
        <end position="226"/>
    </location>
</feature>
<name>A0A8J5FR33_ZINOF</name>
<accession>A0A8J5FR33</accession>
<dbReference type="OrthoDB" id="4062651at2759"/>
<dbReference type="PANTHER" id="PTHR45927:SF6">
    <property type="entry name" value="PROTEIN LYK5"/>
    <property type="match status" value="1"/>
</dbReference>
<dbReference type="Proteomes" id="UP000734854">
    <property type="component" value="Unassembled WGS sequence"/>
</dbReference>
<gene>
    <name evidence="5" type="ORF">ZIOFF_049332</name>
</gene>
<dbReference type="InterPro" id="IPR052611">
    <property type="entry name" value="Plant_RLK_LysM"/>
</dbReference>
<protein>
    <recommendedName>
        <fullName evidence="7">Nod-factor receptor 5</fullName>
    </recommendedName>
</protein>
<keyword evidence="1" id="KW-0732">Signal</keyword>
<proteinExistence type="predicted"/>
<evidence type="ECO:0000259" key="3">
    <source>
        <dbReference type="Pfam" id="PF23472"/>
    </source>
</evidence>
<evidence type="ECO:0000259" key="4">
    <source>
        <dbReference type="Pfam" id="PF23473"/>
    </source>
</evidence>
<dbReference type="AlphaFoldDB" id="A0A8J5FR33"/>
<feature type="domain" description="LYK3/4/5 second LysM" evidence="3">
    <location>
        <begin position="109"/>
        <end position="163"/>
    </location>
</feature>
<evidence type="ECO:0000259" key="2">
    <source>
        <dbReference type="Pfam" id="PF23446"/>
    </source>
</evidence>
<feature type="domain" description="NFP/LYK4/5 first LysM" evidence="2">
    <location>
        <begin position="48"/>
        <end position="105"/>
    </location>
</feature>
<comment type="caution">
    <text evidence="5">The sequence shown here is derived from an EMBL/GenBank/DDBJ whole genome shotgun (WGS) entry which is preliminary data.</text>
</comment>
<dbReference type="Pfam" id="PF23473">
    <property type="entry name" value="LysM3_LYK4_5"/>
    <property type="match status" value="1"/>
</dbReference>
<sequence>MAILFLLLLLFSSSCFCHAQQLYTNNKQNSCSDNSSSTLGYVCNGPQSCSSFLTFRSAAFYNSSVSIAYILATDASNISRINGVDDVVSTFPDDQIVLVPLSCSCSGGFYQHNASFNVRANDYYFKIVNDTYQGLTTCQAVAAQNSYNPRNLSVYLRLNVPVRCACPTAAQASRGIRYLLNYLVTWGDDIPTIATRFRADEQAVRDGNNLSADAVIFPFTTLLVPLTSEPTRDLIVTPSQPVGPTPESGSSSTNKGVFIGVGSGVRCNVVIHVIDQS</sequence>
<evidence type="ECO:0000313" key="6">
    <source>
        <dbReference type="Proteomes" id="UP000734854"/>
    </source>
</evidence>
<feature type="signal peptide" evidence="1">
    <location>
        <begin position="1"/>
        <end position="19"/>
    </location>
</feature>
<dbReference type="PANTHER" id="PTHR45927">
    <property type="entry name" value="LYSM-DOMAIN RECEPTOR-LIKE KINASE-RELATED"/>
    <property type="match status" value="1"/>
</dbReference>
<evidence type="ECO:0000256" key="1">
    <source>
        <dbReference type="SAM" id="SignalP"/>
    </source>
</evidence>
<evidence type="ECO:0000313" key="5">
    <source>
        <dbReference type="EMBL" id="KAG6494308.1"/>
    </source>
</evidence>
<dbReference type="Pfam" id="PF23472">
    <property type="entry name" value="LysM2_CERK1_LYK3_4_5"/>
    <property type="match status" value="1"/>
</dbReference>
<keyword evidence="6" id="KW-1185">Reference proteome</keyword>
<dbReference type="EMBL" id="JACMSC010000013">
    <property type="protein sequence ID" value="KAG6494308.1"/>
    <property type="molecule type" value="Genomic_DNA"/>
</dbReference>
<reference evidence="5 6" key="1">
    <citation type="submission" date="2020-08" db="EMBL/GenBank/DDBJ databases">
        <title>Plant Genome Project.</title>
        <authorList>
            <person name="Zhang R.-G."/>
        </authorList>
    </citation>
    <scope>NUCLEOTIDE SEQUENCE [LARGE SCALE GENOMIC DNA]</scope>
    <source>
        <tissue evidence="5">Rhizome</tissue>
    </source>
</reference>
<feature type="chain" id="PRO_5035328042" description="Nod-factor receptor 5" evidence="1">
    <location>
        <begin position="20"/>
        <end position="277"/>
    </location>
</feature>
<evidence type="ECO:0008006" key="7">
    <source>
        <dbReference type="Google" id="ProtNLM"/>
    </source>
</evidence>